<dbReference type="AlphaFoldDB" id="A0A0W8FD84"/>
<gene>
    <name evidence="1" type="ORF">ASZ90_011435</name>
</gene>
<reference evidence="1" key="1">
    <citation type="journal article" date="2015" name="Proc. Natl. Acad. Sci. U.S.A.">
        <title>Networks of energetic and metabolic interactions define dynamics in microbial communities.</title>
        <authorList>
            <person name="Embree M."/>
            <person name="Liu J.K."/>
            <person name="Al-Bassam M.M."/>
            <person name="Zengler K."/>
        </authorList>
    </citation>
    <scope>NUCLEOTIDE SEQUENCE</scope>
</reference>
<name>A0A0W8FD84_9ZZZZ</name>
<accession>A0A0W8FD84</accession>
<comment type="caution">
    <text evidence="1">The sequence shown here is derived from an EMBL/GenBank/DDBJ whole genome shotgun (WGS) entry which is preliminary data.</text>
</comment>
<dbReference type="EMBL" id="LNQE01001355">
    <property type="protein sequence ID" value="KUG18837.1"/>
    <property type="molecule type" value="Genomic_DNA"/>
</dbReference>
<protein>
    <submittedName>
        <fullName evidence="1">Uncharacterized protein</fullName>
    </submittedName>
</protein>
<proteinExistence type="predicted"/>
<organism evidence="1">
    <name type="scientific">hydrocarbon metagenome</name>
    <dbReference type="NCBI Taxonomy" id="938273"/>
    <lineage>
        <taxon>unclassified sequences</taxon>
        <taxon>metagenomes</taxon>
        <taxon>ecological metagenomes</taxon>
    </lineage>
</organism>
<sequence>MLAHFIQAMLALEYGRANEGIGITGRITAGLPAPVPGPEEFTAFLALLMMESFLNEEVQSIFVLGEHGTSAFAGRRARIAKRFSKWPDVADHQNNLLNLASSSPS</sequence>
<evidence type="ECO:0000313" key="1">
    <source>
        <dbReference type="EMBL" id="KUG18837.1"/>
    </source>
</evidence>